<name>A0A0A9CTM0_ARUDO</name>
<sequence>MMLVWNELHNHTKINMSRKLILEIRTDALAYHNINLFIQILSFGLPQPLT</sequence>
<organism evidence="1">
    <name type="scientific">Arundo donax</name>
    <name type="common">Giant reed</name>
    <name type="synonym">Donax arundinaceus</name>
    <dbReference type="NCBI Taxonomy" id="35708"/>
    <lineage>
        <taxon>Eukaryota</taxon>
        <taxon>Viridiplantae</taxon>
        <taxon>Streptophyta</taxon>
        <taxon>Embryophyta</taxon>
        <taxon>Tracheophyta</taxon>
        <taxon>Spermatophyta</taxon>
        <taxon>Magnoliopsida</taxon>
        <taxon>Liliopsida</taxon>
        <taxon>Poales</taxon>
        <taxon>Poaceae</taxon>
        <taxon>PACMAD clade</taxon>
        <taxon>Arundinoideae</taxon>
        <taxon>Arundineae</taxon>
        <taxon>Arundo</taxon>
    </lineage>
</organism>
<dbReference type="EMBL" id="GBRH01218251">
    <property type="protein sequence ID" value="JAD79644.1"/>
    <property type="molecule type" value="Transcribed_RNA"/>
</dbReference>
<reference evidence="1" key="2">
    <citation type="journal article" date="2015" name="Data Brief">
        <title>Shoot transcriptome of the giant reed, Arundo donax.</title>
        <authorList>
            <person name="Barrero R.A."/>
            <person name="Guerrero F.D."/>
            <person name="Moolhuijzen P."/>
            <person name="Goolsby J.A."/>
            <person name="Tidwell J."/>
            <person name="Bellgard S.E."/>
            <person name="Bellgard M.I."/>
        </authorList>
    </citation>
    <scope>NUCLEOTIDE SEQUENCE</scope>
    <source>
        <tissue evidence="1">Shoot tissue taken approximately 20 cm above the soil surface</tissue>
    </source>
</reference>
<accession>A0A0A9CTM0</accession>
<dbReference type="AlphaFoldDB" id="A0A0A9CTM0"/>
<protein>
    <submittedName>
        <fullName evidence="1">Uncharacterized protein</fullName>
    </submittedName>
</protein>
<proteinExistence type="predicted"/>
<reference evidence="1" key="1">
    <citation type="submission" date="2014-09" db="EMBL/GenBank/DDBJ databases">
        <authorList>
            <person name="Magalhaes I.L.F."/>
            <person name="Oliveira U."/>
            <person name="Santos F.R."/>
            <person name="Vidigal T.H.D.A."/>
            <person name="Brescovit A.D."/>
            <person name="Santos A.J."/>
        </authorList>
    </citation>
    <scope>NUCLEOTIDE SEQUENCE</scope>
    <source>
        <tissue evidence="1">Shoot tissue taken approximately 20 cm above the soil surface</tissue>
    </source>
</reference>
<evidence type="ECO:0000313" key="1">
    <source>
        <dbReference type="EMBL" id="JAD79644.1"/>
    </source>
</evidence>